<protein>
    <submittedName>
        <fullName evidence="2">Uncharacterized protein</fullName>
    </submittedName>
</protein>
<keyword evidence="1" id="KW-0472">Membrane</keyword>
<organism evidence="2 3">
    <name type="scientific">Sutcliffiella horikoshii</name>
    <dbReference type="NCBI Taxonomy" id="79883"/>
    <lineage>
        <taxon>Bacteria</taxon>
        <taxon>Bacillati</taxon>
        <taxon>Bacillota</taxon>
        <taxon>Bacilli</taxon>
        <taxon>Bacillales</taxon>
        <taxon>Bacillaceae</taxon>
        <taxon>Sutcliffiella</taxon>
    </lineage>
</organism>
<feature type="transmembrane region" description="Helical" evidence="1">
    <location>
        <begin position="36"/>
        <end position="57"/>
    </location>
</feature>
<evidence type="ECO:0000256" key="1">
    <source>
        <dbReference type="SAM" id="Phobius"/>
    </source>
</evidence>
<comment type="caution">
    <text evidence="2">The sequence shown here is derived from an EMBL/GenBank/DDBJ whole genome shotgun (WGS) entry which is preliminary data.</text>
</comment>
<keyword evidence="1" id="KW-0812">Transmembrane</keyword>
<proteinExistence type="predicted"/>
<feature type="transmembrane region" description="Helical" evidence="1">
    <location>
        <begin position="64"/>
        <end position="84"/>
    </location>
</feature>
<keyword evidence="1" id="KW-1133">Transmembrane helix</keyword>
<dbReference type="EMBL" id="VTET01000006">
    <property type="protein sequence ID" value="TYS71579.1"/>
    <property type="molecule type" value="Genomic_DNA"/>
</dbReference>
<dbReference type="Proteomes" id="UP000324517">
    <property type="component" value="Unassembled WGS sequence"/>
</dbReference>
<name>A0A5D4T8I1_9BACI</name>
<accession>A0A5D4T8I1</accession>
<dbReference type="AlphaFoldDB" id="A0A5D4T8I1"/>
<evidence type="ECO:0000313" key="3">
    <source>
        <dbReference type="Proteomes" id="UP000324517"/>
    </source>
</evidence>
<sequence length="171" mass="19314">MAIITFMTSILLLFTLLTLQINGVLVHIGVAPPSGISHLALSNSLFIVAILSLIYLFEDKGIKGMIIAIGAFFIIVPSLPSLLFEAEYTNFSSPGSKEEFVVIDTRLYQLSNSRLYMTYLTSISTDDGYRPFSDGAYKLEWEEPNQLIIHYKFDYTSDYLDKEISTKYKVK</sequence>
<gene>
    <name evidence="2" type="ORF">FZC75_13640</name>
</gene>
<reference evidence="2 3" key="1">
    <citation type="submission" date="2019-08" db="EMBL/GenBank/DDBJ databases">
        <title>Bacillus genomes from the desert of Cuatro Cienegas, Coahuila.</title>
        <authorList>
            <person name="Olmedo-Alvarez G."/>
        </authorList>
    </citation>
    <scope>NUCLEOTIDE SEQUENCE [LARGE SCALE GENOMIC DNA]</scope>
    <source>
        <strain evidence="2 3">CH98b_3T</strain>
    </source>
</reference>
<evidence type="ECO:0000313" key="2">
    <source>
        <dbReference type="EMBL" id="TYS71579.1"/>
    </source>
</evidence>
<dbReference type="RefSeq" id="WP_187442462.1">
    <property type="nucleotide sequence ID" value="NZ_VTET01000006.1"/>
</dbReference>